<dbReference type="GO" id="GO:0006096">
    <property type="term" value="P:glycolytic process"/>
    <property type="evidence" value="ECO:0007669"/>
    <property type="project" value="UniProtKB-UniRule"/>
</dbReference>
<dbReference type="InterPro" id="IPR036291">
    <property type="entry name" value="NAD(P)-bd_dom_sf"/>
</dbReference>
<dbReference type="NCBIfam" id="NF003251">
    <property type="entry name" value="PRK04207.1"/>
    <property type="match status" value="1"/>
</dbReference>
<evidence type="ECO:0000313" key="14">
    <source>
        <dbReference type="EMBL" id="CAJ35964.1"/>
    </source>
</evidence>
<dbReference type="SUPFAM" id="SSF51735">
    <property type="entry name" value="NAD(P)-binding Rossmann-fold domains"/>
    <property type="match status" value="1"/>
</dbReference>
<accession>Q0W6M9</accession>
<feature type="binding site" evidence="10">
    <location>
        <position position="306"/>
    </location>
    <ligand>
        <name>NAD(+)</name>
        <dbReference type="ChEBI" id="CHEBI:57540"/>
    </ligand>
</feature>
<evidence type="ECO:0000256" key="6">
    <source>
        <dbReference type="ARBA" id="ARBA00023027"/>
    </source>
</evidence>
<keyword evidence="5 10" id="KW-0560">Oxidoreductase</keyword>
<dbReference type="GO" id="GO:0050661">
    <property type="term" value="F:NADP binding"/>
    <property type="evidence" value="ECO:0007669"/>
    <property type="project" value="UniProtKB-UniRule"/>
</dbReference>
<dbReference type="STRING" id="351160.RCIX551"/>
<feature type="binding site" evidence="10">
    <location>
        <begin position="14"/>
        <end position="15"/>
    </location>
    <ligand>
        <name>NAD(+)</name>
        <dbReference type="ChEBI" id="CHEBI:57540"/>
    </ligand>
</feature>
<evidence type="ECO:0000256" key="4">
    <source>
        <dbReference type="ARBA" id="ARBA00022857"/>
    </source>
</evidence>
<dbReference type="eggNOG" id="arCOG00493">
    <property type="taxonomic scope" value="Archaea"/>
</dbReference>
<dbReference type="InterPro" id="IPR020830">
    <property type="entry name" value="GlycerAld_3-P_DH_AS"/>
</dbReference>
<reference evidence="14 15" key="1">
    <citation type="journal article" date="2006" name="Science">
        <title>Genome of rice cluster I archaea -- the key methane producers in the rice rhizosphere.</title>
        <authorList>
            <person name="Erkel C."/>
            <person name="Kube M."/>
            <person name="Reinhardt R."/>
            <person name="Liesack W."/>
        </authorList>
    </citation>
    <scope>NUCLEOTIDE SEQUENCE [LARGE SCALE GENOMIC DNA]</scope>
    <source>
        <strain evidence="15">DSM 22066 / NBRC 105507 / MRE50</strain>
    </source>
</reference>
<dbReference type="RefSeq" id="WP_012036541.1">
    <property type="nucleotide sequence ID" value="NC_009464.1"/>
</dbReference>
<evidence type="ECO:0000256" key="11">
    <source>
        <dbReference type="PIRSR" id="PIRSR000149-1"/>
    </source>
</evidence>
<dbReference type="UniPathway" id="UPA00109">
    <property type="reaction ID" value="UER00184"/>
</dbReference>
<evidence type="ECO:0000256" key="1">
    <source>
        <dbReference type="ARBA" id="ARBA00004869"/>
    </source>
</evidence>
<dbReference type="AlphaFoldDB" id="Q0W6M9"/>
<comment type="catalytic activity">
    <reaction evidence="8 10 12">
        <text>D-glyceraldehyde 3-phosphate + phosphate + NADP(+) = (2R)-3-phospho-glyceroyl phosphate + NADPH + H(+)</text>
        <dbReference type="Rhea" id="RHEA:10296"/>
        <dbReference type="ChEBI" id="CHEBI:15378"/>
        <dbReference type="ChEBI" id="CHEBI:43474"/>
        <dbReference type="ChEBI" id="CHEBI:57604"/>
        <dbReference type="ChEBI" id="CHEBI:57783"/>
        <dbReference type="ChEBI" id="CHEBI:58349"/>
        <dbReference type="ChEBI" id="CHEBI:59776"/>
        <dbReference type="EC" id="1.2.1.59"/>
    </reaction>
</comment>
<evidence type="ECO:0000256" key="5">
    <source>
        <dbReference type="ARBA" id="ARBA00023002"/>
    </source>
</evidence>
<sequence length="351" mass="38761">MADKIKVALNGYGTIGKRVADAVMRQDDMTLVGIAKTKPDYEAYVAAKKGYAIYAVDPAKAESKFKAAGLSIAGSNEEMIKKADIIVDCAPEGIGEENKKLYEKLNKPAIFQGGEEHEVAGTSFNAAANYDQAIGKQFVRVVSCNTTGLCRLLYALDKAYGIKKVRATMMRRGGDPNDIKRGPINAIVPDPIHLPSHHGPDVNTVLPHIKIDTVAVKLPTTLMHMHYVNMNLNKTPSREDVIATLKQYPRIWLIPPWLNIKSTADVIEFGRELGRPRNDMMENVIWEESVSVDKEGELNLFQAIHQESDVIPENIDCIRAMTGIEKDGAKSMEKTNKTLGLGSFNPWKLSL</sequence>
<dbReference type="HAMAP" id="MF_00559">
    <property type="entry name" value="G3P_dehdrog_arch"/>
    <property type="match status" value="1"/>
</dbReference>
<organism evidence="14 15">
    <name type="scientific">Methanocella arvoryzae (strain DSM 22066 / NBRC 105507 / MRE50)</name>
    <dbReference type="NCBI Taxonomy" id="351160"/>
    <lineage>
        <taxon>Archaea</taxon>
        <taxon>Methanobacteriati</taxon>
        <taxon>Methanobacteriota</taxon>
        <taxon>Stenosarchaea group</taxon>
        <taxon>Methanomicrobia</taxon>
        <taxon>Methanocellales</taxon>
        <taxon>Methanocellaceae</taxon>
        <taxon>Methanocella</taxon>
    </lineage>
</organism>
<dbReference type="GO" id="GO:0051287">
    <property type="term" value="F:NAD binding"/>
    <property type="evidence" value="ECO:0007669"/>
    <property type="project" value="UniProtKB-UniRule"/>
</dbReference>
<dbReference type="EC" id="1.2.1.59" evidence="10 12"/>
<evidence type="ECO:0000256" key="7">
    <source>
        <dbReference type="ARBA" id="ARBA00023152"/>
    </source>
</evidence>
<dbReference type="CDD" id="cd18127">
    <property type="entry name" value="GAPDH_II_C"/>
    <property type="match status" value="1"/>
</dbReference>
<protein>
    <recommendedName>
        <fullName evidence="10 12">Glyceraldehyde-3-phosphate dehydrogenase</fullName>
        <shortName evidence="10">GAPDH</shortName>
        <ecNumber evidence="10 12">1.2.1.59</ecNumber>
    </recommendedName>
    <alternativeName>
        <fullName evidence="10">NAD(P)-dependent glyceraldehyde-3-phosphate dehydrogenase</fullName>
    </alternativeName>
</protein>
<dbReference type="GO" id="GO:0047100">
    <property type="term" value="F:glyceraldehyde-3-phosphate dehydrogenase (NADP+) (phosphorylating) activity"/>
    <property type="evidence" value="ECO:0007669"/>
    <property type="project" value="RHEA"/>
</dbReference>
<comment type="similarity">
    <text evidence="2 10 12">Belongs to the glyceraldehyde-3-phosphate dehydrogenase family.</text>
</comment>
<dbReference type="SUPFAM" id="SSF55347">
    <property type="entry name" value="Glyceraldehyde-3-phosphate dehydrogenase-like, C-terminal domain"/>
    <property type="match status" value="1"/>
</dbReference>
<evidence type="ECO:0000256" key="12">
    <source>
        <dbReference type="RuleBase" id="RU003388"/>
    </source>
</evidence>
<dbReference type="PATRIC" id="fig|351160.9.peg.2270"/>
<feature type="binding site" evidence="10">
    <location>
        <begin position="198"/>
        <end position="199"/>
    </location>
    <ligand>
        <name>D-glyceraldehyde 3-phosphate</name>
        <dbReference type="ChEBI" id="CHEBI:59776"/>
    </ligand>
</feature>
<evidence type="ECO:0000256" key="2">
    <source>
        <dbReference type="ARBA" id="ARBA00007406"/>
    </source>
</evidence>
<comment type="subcellular location">
    <subcellularLocation>
        <location evidence="10 12">Cytoplasm</location>
    </subcellularLocation>
</comment>
<dbReference type="PIRSF" id="PIRSF000149">
    <property type="entry name" value="GAP_DH"/>
    <property type="match status" value="1"/>
</dbReference>
<dbReference type="Proteomes" id="UP000000663">
    <property type="component" value="Chromosome"/>
</dbReference>
<comment type="pathway">
    <text evidence="1 10 12">Carbohydrate degradation; glycolysis; pyruvate from D-glyceraldehyde 3-phosphate: step 1/5.</text>
</comment>
<comment type="catalytic activity">
    <reaction evidence="9 10 12">
        <text>D-glyceraldehyde 3-phosphate + phosphate + NAD(+) = (2R)-3-phospho-glyceroyl phosphate + NADH + H(+)</text>
        <dbReference type="Rhea" id="RHEA:10300"/>
        <dbReference type="ChEBI" id="CHEBI:15378"/>
        <dbReference type="ChEBI" id="CHEBI:43474"/>
        <dbReference type="ChEBI" id="CHEBI:57540"/>
        <dbReference type="ChEBI" id="CHEBI:57604"/>
        <dbReference type="ChEBI" id="CHEBI:57945"/>
        <dbReference type="ChEBI" id="CHEBI:59776"/>
        <dbReference type="EC" id="1.2.1.59"/>
    </reaction>
</comment>
<evidence type="ECO:0000256" key="10">
    <source>
        <dbReference type="HAMAP-Rule" id="MF_00559"/>
    </source>
</evidence>
<comment type="subunit">
    <text evidence="3 10 12">Homotetramer.</text>
</comment>
<dbReference type="GO" id="GO:0004365">
    <property type="term" value="F:glyceraldehyde-3-phosphate dehydrogenase (NAD+) (phosphorylating) activity"/>
    <property type="evidence" value="ECO:0007669"/>
    <property type="project" value="UniProtKB-UniRule"/>
</dbReference>
<dbReference type="Gene3D" id="3.40.50.720">
    <property type="entry name" value="NAD(P)-binding Rossmann-like Domain"/>
    <property type="match status" value="1"/>
</dbReference>
<dbReference type="InterPro" id="IPR020831">
    <property type="entry name" value="GlycerAld/Erythrose_P_DH"/>
</dbReference>
<dbReference type="InterPro" id="IPR006436">
    <property type="entry name" value="Glyceraldehyde-3-P_DH_2_arc"/>
</dbReference>
<proteinExistence type="inferred from homology"/>
<dbReference type="EMBL" id="AM114193">
    <property type="protein sequence ID" value="CAJ35964.1"/>
    <property type="molecule type" value="Genomic_DNA"/>
</dbReference>
<dbReference type="InterPro" id="IPR020828">
    <property type="entry name" value="GlycerAld_3-P_DH_NAD(P)-bd"/>
</dbReference>
<feature type="domain" description="Glyceraldehyde 3-phosphate dehydrogenase NAD(P) binding" evidence="13">
    <location>
        <begin position="5"/>
        <end position="144"/>
    </location>
</feature>
<keyword evidence="6 10" id="KW-0520">NAD</keyword>
<dbReference type="SMART" id="SM00846">
    <property type="entry name" value="Gp_dh_N"/>
    <property type="match status" value="1"/>
</dbReference>
<name>Q0W6M9_METAR</name>
<evidence type="ECO:0000256" key="3">
    <source>
        <dbReference type="ARBA" id="ARBA00011881"/>
    </source>
</evidence>
<keyword evidence="15" id="KW-1185">Reference proteome</keyword>
<gene>
    <name evidence="10 14" type="primary">gap</name>
    <name evidence="14" type="ORF">RCIX551</name>
</gene>
<dbReference type="CDD" id="cd02278">
    <property type="entry name" value="GAPDH_II_N"/>
    <property type="match status" value="1"/>
</dbReference>
<evidence type="ECO:0000259" key="13">
    <source>
        <dbReference type="SMART" id="SM00846"/>
    </source>
</evidence>
<dbReference type="KEGG" id="rci:RCIX551"/>
<feature type="binding site" evidence="10">
    <location>
        <position position="114"/>
    </location>
    <ligand>
        <name>NAD(+)</name>
        <dbReference type="ChEBI" id="CHEBI:57540"/>
    </ligand>
</feature>
<dbReference type="OrthoDB" id="295712at2157"/>
<dbReference type="Gene3D" id="3.30.360.10">
    <property type="entry name" value="Dihydrodipicolinate Reductase, domain 2"/>
    <property type="match status" value="1"/>
</dbReference>
<keyword evidence="10 12" id="KW-0963">Cytoplasm</keyword>
<evidence type="ECO:0000313" key="15">
    <source>
        <dbReference type="Proteomes" id="UP000000663"/>
    </source>
</evidence>
<dbReference type="GeneID" id="5145764"/>
<dbReference type="Pfam" id="PF02800">
    <property type="entry name" value="Gp_dh_C"/>
    <property type="match status" value="1"/>
</dbReference>
<feature type="binding site" evidence="10">
    <location>
        <position position="172"/>
    </location>
    <ligand>
        <name>NAD(+)</name>
        <dbReference type="ChEBI" id="CHEBI:57540"/>
    </ligand>
</feature>
<dbReference type="InterPro" id="IPR020829">
    <property type="entry name" value="GlycerAld_3-P_DH_cat"/>
</dbReference>
<keyword evidence="7 10" id="KW-0324">Glycolysis</keyword>
<feature type="binding site" evidence="10">
    <location>
        <begin position="143"/>
        <end position="145"/>
    </location>
    <ligand>
        <name>D-glyceraldehyde 3-phosphate</name>
        <dbReference type="ChEBI" id="CHEBI:59776"/>
    </ligand>
</feature>
<feature type="active site" description="Nucleophile" evidence="10 11">
    <location>
        <position position="144"/>
    </location>
</feature>
<dbReference type="PROSITE" id="PS00071">
    <property type="entry name" value="GAPDH"/>
    <property type="match status" value="1"/>
</dbReference>
<evidence type="ECO:0000256" key="9">
    <source>
        <dbReference type="ARBA" id="ARBA00048853"/>
    </source>
</evidence>
<keyword evidence="4 10" id="KW-0521">NADP</keyword>
<evidence type="ECO:0000256" key="8">
    <source>
        <dbReference type="ARBA" id="ARBA00048067"/>
    </source>
</evidence>
<dbReference type="GO" id="GO:0005737">
    <property type="term" value="C:cytoplasm"/>
    <property type="evidence" value="ECO:0007669"/>
    <property type="project" value="UniProtKB-SubCell"/>
</dbReference>
<dbReference type="NCBIfam" id="TIGR01546">
    <property type="entry name" value="GAPDH-II_archae"/>
    <property type="match status" value="1"/>
</dbReference>